<keyword evidence="3 6" id="KW-1133">Transmembrane helix</keyword>
<dbReference type="InterPro" id="IPR052337">
    <property type="entry name" value="SAT4-like"/>
</dbReference>
<keyword evidence="9" id="KW-1185">Reference proteome</keyword>
<dbReference type="Proteomes" id="UP000799776">
    <property type="component" value="Unassembled WGS sequence"/>
</dbReference>
<evidence type="ECO:0000256" key="6">
    <source>
        <dbReference type="SAM" id="Phobius"/>
    </source>
</evidence>
<comment type="caution">
    <text evidence="8">The sequence shown here is derived from an EMBL/GenBank/DDBJ whole genome shotgun (WGS) entry which is preliminary data.</text>
</comment>
<evidence type="ECO:0000256" key="3">
    <source>
        <dbReference type="ARBA" id="ARBA00022989"/>
    </source>
</evidence>
<feature type="transmembrane region" description="Helical" evidence="6">
    <location>
        <begin position="50"/>
        <end position="72"/>
    </location>
</feature>
<dbReference type="EMBL" id="ML978750">
    <property type="protein sequence ID" value="KAF2083946.1"/>
    <property type="molecule type" value="Genomic_DNA"/>
</dbReference>
<feature type="transmembrane region" description="Helical" evidence="6">
    <location>
        <begin position="92"/>
        <end position="113"/>
    </location>
</feature>
<dbReference type="GO" id="GO:0016020">
    <property type="term" value="C:membrane"/>
    <property type="evidence" value="ECO:0007669"/>
    <property type="project" value="UniProtKB-SubCell"/>
</dbReference>
<organism evidence="8 9">
    <name type="scientific">Saccharata proteae CBS 121410</name>
    <dbReference type="NCBI Taxonomy" id="1314787"/>
    <lineage>
        <taxon>Eukaryota</taxon>
        <taxon>Fungi</taxon>
        <taxon>Dikarya</taxon>
        <taxon>Ascomycota</taxon>
        <taxon>Pezizomycotina</taxon>
        <taxon>Dothideomycetes</taxon>
        <taxon>Dothideomycetes incertae sedis</taxon>
        <taxon>Botryosphaeriales</taxon>
        <taxon>Saccharataceae</taxon>
        <taxon>Saccharata</taxon>
    </lineage>
</organism>
<dbReference type="PANTHER" id="PTHR33048:SF96">
    <property type="entry name" value="INTEGRAL MEMBRANE PROTEIN"/>
    <property type="match status" value="1"/>
</dbReference>
<evidence type="ECO:0000259" key="7">
    <source>
        <dbReference type="Pfam" id="PF20684"/>
    </source>
</evidence>
<gene>
    <name evidence="8" type="ORF">K490DRAFT_50332</name>
</gene>
<comment type="similarity">
    <text evidence="5">Belongs to the SAT4 family.</text>
</comment>
<feature type="transmembrane region" description="Helical" evidence="6">
    <location>
        <begin position="170"/>
        <end position="190"/>
    </location>
</feature>
<feature type="domain" description="Rhodopsin" evidence="7">
    <location>
        <begin position="34"/>
        <end position="265"/>
    </location>
</feature>
<dbReference type="PANTHER" id="PTHR33048">
    <property type="entry name" value="PTH11-LIKE INTEGRAL MEMBRANE PROTEIN (AFU_ORTHOLOGUE AFUA_5G11245)"/>
    <property type="match status" value="1"/>
</dbReference>
<evidence type="ECO:0000313" key="8">
    <source>
        <dbReference type="EMBL" id="KAF2083946.1"/>
    </source>
</evidence>
<reference evidence="8" key="1">
    <citation type="journal article" date="2020" name="Stud. Mycol.">
        <title>101 Dothideomycetes genomes: a test case for predicting lifestyles and emergence of pathogens.</title>
        <authorList>
            <person name="Haridas S."/>
            <person name="Albert R."/>
            <person name="Binder M."/>
            <person name="Bloem J."/>
            <person name="Labutti K."/>
            <person name="Salamov A."/>
            <person name="Andreopoulos B."/>
            <person name="Baker S."/>
            <person name="Barry K."/>
            <person name="Bills G."/>
            <person name="Bluhm B."/>
            <person name="Cannon C."/>
            <person name="Castanera R."/>
            <person name="Culley D."/>
            <person name="Daum C."/>
            <person name="Ezra D."/>
            <person name="Gonzalez J."/>
            <person name="Henrissat B."/>
            <person name="Kuo A."/>
            <person name="Liang C."/>
            <person name="Lipzen A."/>
            <person name="Lutzoni F."/>
            <person name="Magnuson J."/>
            <person name="Mondo S."/>
            <person name="Nolan M."/>
            <person name="Ohm R."/>
            <person name="Pangilinan J."/>
            <person name="Park H.-J."/>
            <person name="Ramirez L."/>
            <person name="Alfaro M."/>
            <person name="Sun H."/>
            <person name="Tritt A."/>
            <person name="Yoshinaga Y."/>
            <person name="Zwiers L.-H."/>
            <person name="Turgeon B."/>
            <person name="Goodwin S."/>
            <person name="Spatafora J."/>
            <person name="Crous P."/>
            <person name="Grigoriev I."/>
        </authorList>
    </citation>
    <scope>NUCLEOTIDE SEQUENCE</scope>
    <source>
        <strain evidence="8">CBS 121410</strain>
    </source>
</reference>
<feature type="transmembrane region" description="Helical" evidence="6">
    <location>
        <begin position="16"/>
        <end position="38"/>
    </location>
</feature>
<dbReference type="AlphaFoldDB" id="A0A9P4HQV2"/>
<evidence type="ECO:0000313" key="9">
    <source>
        <dbReference type="Proteomes" id="UP000799776"/>
    </source>
</evidence>
<evidence type="ECO:0000256" key="4">
    <source>
        <dbReference type="ARBA" id="ARBA00023136"/>
    </source>
</evidence>
<dbReference type="Pfam" id="PF20684">
    <property type="entry name" value="Fung_rhodopsin"/>
    <property type="match status" value="1"/>
</dbReference>
<dbReference type="OrthoDB" id="4682787at2759"/>
<evidence type="ECO:0000256" key="1">
    <source>
        <dbReference type="ARBA" id="ARBA00004141"/>
    </source>
</evidence>
<accession>A0A9P4HQV2</accession>
<keyword evidence="4 6" id="KW-0472">Membrane</keyword>
<feature type="transmembrane region" description="Helical" evidence="6">
    <location>
        <begin position="202"/>
        <end position="222"/>
    </location>
</feature>
<feature type="non-terminal residue" evidence="8">
    <location>
        <position position="266"/>
    </location>
</feature>
<evidence type="ECO:0000256" key="2">
    <source>
        <dbReference type="ARBA" id="ARBA00022692"/>
    </source>
</evidence>
<feature type="transmembrane region" description="Helical" evidence="6">
    <location>
        <begin position="120"/>
        <end position="143"/>
    </location>
</feature>
<proteinExistence type="inferred from homology"/>
<name>A0A9P4HQV2_9PEZI</name>
<sequence>MVSYHDFAQTESKGPAELTVCITFLVLTWLSVGMRCWVRARIIHGFGWDDALMALSYTVYASALIVIVLVYGGGTHIEIASSAMRWILLDEVFYILTAWVLKLSLGVFFLRIIIRPWQRYMVYATMVISTLTSLFFFFFIIFMCGNPGDYLIRYVTGQCAPHDVQLALTYTHAGINLVMDWMFAVLPIQIVLQANMKRRAKILVAFILSLGAVGSICSTVRIRYVAGLVSTSDYLWNATMIAIWSAVECGAGITAGSLATLRPLVK</sequence>
<keyword evidence="2 6" id="KW-0812">Transmembrane</keyword>
<comment type="subcellular location">
    <subcellularLocation>
        <location evidence="1">Membrane</location>
        <topology evidence="1">Multi-pass membrane protein</topology>
    </subcellularLocation>
</comment>
<dbReference type="InterPro" id="IPR049326">
    <property type="entry name" value="Rhodopsin_dom_fungi"/>
</dbReference>
<feature type="transmembrane region" description="Helical" evidence="6">
    <location>
        <begin position="234"/>
        <end position="261"/>
    </location>
</feature>
<protein>
    <recommendedName>
        <fullName evidence="7">Rhodopsin domain-containing protein</fullName>
    </recommendedName>
</protein>
<evidence type="ECO:0000256" key="5">
    <source>
        <dbReference type="ARBA" id="ARBA00038359"/>
    </source>
</evidence>